<protein>
    <recommendedName>
        <fullName evidence="3">C2H2-type domain-containing protein</fullName>
    </recommendedName>
</protein>
<feature type="compositionally biased region" description="Acidic residues" evidence="2">
    <location>
        <begin position="721"/>
        <end position="730"/>
    </location>
</feature>
<keyword evidence="1" id="KW-0175">Coiled coil</keyword>
<dbReference type="PANTHER" id="PTHR21623">
    <property type="entry name" value="SPERIOLIN-BINDING FACTOR"/>
    <property type="match status" value="1"/>
</dbReference>
<dbReference type="eggNOG" id="ENOG502RW0M">
    <property type="taxonomic scope" value="Eukaryota"/>
</dbReference>
<feature type="compositionally biased region" description="Basic and acidic residues" evidence="2">
    <location>
        <begin position="299"/>
        <end position="314"/>
    </location>
</feature>
<evidence type="ECO:0000259" key="3">
    <source>
        <dbReference type="PROSITE" id="PS00028"/>
    </source>
</evidence>
<dbReference type="InterPro" id="IPR039889">
    <property type="entry name" value="CCD33"/>
</dbReference>
<accession>C3Z6R4</accession>
<feature type="coiled-coil region" evidence="1">
    <location>
        <begin position="802"/>
        <end position="843"/>
    </location>
</feature>
<sequence length="1178" mass="131499">MSQTPLRSSEGPSHTSAPPGAATTTAADPPVVYKCIFPSCDACFLDKEAVLTHISLQHLSSCAQDRTLNFDFDILNAQFNHNGRYFLKLSVKNPMFGVDGISVRLNDAEPGQEKDEAEEETGVTEVVSISDIVEQTDIDALSTFQNHKFTFLLPRGFCKNDEQHDVFLLLEAFSLPADSSAAGHKVGEAKFAIYPRTNAPRINLKAKHNEDLYNYSSIMTLLRTLSTESISMHCGRIKYHVSFHDNRDKAPQPPRQPTPPVRQPQPRTPSPPPQPRRVRTPTPSPPPPREPTPPPREPTPPRREEPPSRLDFHVESPVPTDGPVRRTTDSALGDWQQPGMYDSGFAHVAVPGKTELYVILHGARNLPALQDGRQPLPFVAAKTRSDEQANRPAQGTTRTPMQATHLPWWEEGINVVMPETGAQDDALLLTVADSPSKQVLVQYELPVHHLKPFHQYHLELVKHSKASKDGVRLYATVIRKHSVLPRHPTFMYCGLEVFLRAMERPVENPVGPLVAVARIVPDYHNYKEDVLMTSPRSANVTLMTVTFPSPHPSSFIVPQNQKGGYPQVSLAARPDEQPVWNHSYLFHHSRDNATIFSPTSALVIEYYPASSVVSESSWHMRHPIGFSSILLDQGVYHALTSEPGRLGVRVDGLLIQGTNLRTQPGSLPTVGAILRLITTERPDGIIAAASPELLPSLDSLVDGGYHRPISPRFVPPTPADEMLDGLDDVETGPSWRRKTKPRKPLKDGEWPGMDAVQDVLPEYISETTQPPPRRPPKDGLRQSYQPDDPYSHSLLDHQSKELDNYRAALKRMGADILKLREDIARLEAENSQLRRNLHMNRDAADALVGPAGLQALSRGDLVDKYALLQQKVSQQASSLKGQKERIQQLQNELIKKNDREAELLKQQKAQKPQQPIAPRVPENDARKKKMEDTIKRQEEVIEKMEKLLNKQLEKGTLPADRSLEAHSALALENARLRDELNRAKEQPRPQYPPGVKMDDEERLDLMAKLEKAEGRIISLENQLTENARMWGREKQELLIRMNERENGFARSSQMVLHDFPMSMVGRSKKKGPSHTAVVLRGEAVSTHTWKTNDESSSLVFVAVNTAGKIIDRGRTSPTTVARSDKAGNNNPSPADLTEMPRIRTAEITRATFQKYGGAFLVSVRLRSDVVAFLMGLSA</sequence>
<feature type="region of interest" description="Disordered" evidence="2">
    <location>
        <begin position="1113"/>
        <end position="1137"/>
    </location>
</feature>
<feature type="region of interest" description="Disordered" evidence="2">
    <location>
        <begin position="711"/>
        <end position="752"/>
    </location>
</feature>
<dbReference type="PROSITE" id="PS00028">
    <property type="entry name" value="ZINC_FINGER_C2H2_1"/>
    <property type="match status" value="1"/>
</dbReference>
<feature type="compositionally biased region" description="Low complexity" evidence="2">
    <location>
        <begin position="11"/>
        <end position="24"/>
    </location>
</feature>
<evidence type="ECO:0000313" key="4">
    <source>
        <dbReference type="EMBL" id="EEN51510.1"/>
    </source>
</evidence>
<dbReference type="EMBL" id="GG666590">
    <property type="protein sequence ID" value="EEN51510.1"/>
    <property type="molecule type" value="Genomic_DNA"/>
</dbReference>
<gene>
    <name evidence="4" type="ORF">BRAFLDRAFT_118966</name>
</gene>
<evidence type="ECO:0000256" key="2">
    <source>
        <dbReference type="SAM" id="MobiDB-lite"/>
    </source>
</evidence>
<dbReference type="AlphaFoldDB" id="C3Z6R4"/>
<feature type="region of interest" description="Disordered" evidence="2">
    <location>
        <begin position="765"/>
        <end position="797"/>
    </location>
</feature>
<dbReference type="SUPFAM" id="SSF49562">
    <property type="entry name" value="C2 domain (Calcium/lipid-binding domain, CaLB)"/>
    <property type="match status" value="1"/>
</dbReference>
<feature type="region of interest" description="Disordered" evidence="2">
    <location>
        <begin position="905"/>
        <end position="929"/>
    </location>
</feature>
<dbReference type="InterPro" id="IPR035892">
    <property type="entry name" value="C2_domain_sf"/>
</dbReference>
<feature type="compositionally biased region" description="Pro residues" evidence="2">
    <location>
        <begin position="282"/>
        <end position="298"/>
    </location>
</feature>
<feature type="region of interest" description="Disordered" evidence="2">
    <location>
        <begin position="1"/>
        <end position="24"/>
    </location>
</feature>
<feature type="region of interest" description="Disordered" evidence="2">
    <location>
        <begin position="245"/>
        <end position="335"/>
    </location>
</feature>
<dbReference type="InterPro" id="IPR013087">
    <property type="entry name" value="Znf_C2H2_type"/>
</dbReference>
<dbReference type="InParanoid" id="C3Z6R4"/>
<feature type="compositionally biased region" description="Polar residues" evidence="2">
    <location>
        <begin position="1115"/>
        <end position="1132"/>
    </location>
</feature>
<dbReference type="PANTHER" id="PTHR21623:SF2">
    <property type="entry name" value="COILED-COIL DOMAIN-CONTAINING PROTEIN 33"/>
    <property type="match status" value="1"/>
</dbReference>
<name>C3Z6R4_BRAFL</name>
<organism>
    <name type="scientific">Branchiostoma floridae</name>
    <name type="common">Florida lancelet</name>
    <name type="synonym">Amphioxus</name>
    <dbReference type="NCBI Taxonomy" id="7739"/>
    <lineage>
        <taxon>Eukaryota</taxon>
        <taxon>Metazoa</taxon>
        <taxon>Chordata</taxon>
        <taxon>Cephalochordata</taxon>
        <taxon>Leptocardii</taxon>
        <taxon>Amphioxiformes</taxon>
        <taxon>Branchiostomatidae</taxon>
        <taxon>Branchiostoma</taxon>
    </lineage>
</organism>
<proteinExistence type="predicted"/>
<evidence type="ECO:0000256" key="1">
    <source>
        <dbReference type="SAM" id="Coils"/>
    </source>
</evidence>
<feature type="compositionally biased region" description="Pro residues" evidence="2">
    <location>
        <begin position="251"/>
        <end position="275"/>
    </location>
</feature>
<feature type="domain" description="C2H2-type" evidence="3">
    <location>
        <begin position="35"/>
        <end position="58"/>
    </location>
</feature>
<reference evidence="4" key="1">
    <citation type="journal article" date="2008" name="Nature">
        <title>The amphioxus genome and the evolution of the chordate karyotype.</title>
        <authorList>
            <consortium name="US DOE Joint Genome Institute (JGI-PGF)"/>
            <person name="Putnam N.H."/>
            <person name="Butts T."/>
            <person name="Ferrier D.E.K."/>
            <person name="Furlong R.F."/>
            <person name="Hellsten U."/>
            <person name="Kawashima T."/>
            <person name="Robinson-Rechavi M."/>
            <person name="Shoguchi E."/>
            <person name="Terry A."/>
            <person name="Yu J.-K."/>
            <person name="Benito-Gutierrez E.L."/>
            <person name="Dubchak I."/>
            <person name="Garcia-Fernandez J."/>
            <person name="Gibson-Brown J.J."/>
            <person name="Grigoriev I.V."/>
            <person name="Horton A.C."/>
            <person name="de Jong P.J."/>
            <person name="Jurka J."/>
            <person name="Kapitonov V.V."/>
            <person name="Kohara Y."/>
            <person name="Kuroki Y."/>
            <person name="Lindquist E."/>
            <person name="Lucas S."/>
            <person name="Osoegawa K."/>
            <person name="Pennacchio L.A."/>
            <person name="Salamov A.A."/>
            <person name="Satou Y."/>
            <person name="Sauka-Spengler T."/>
            <person name="Schmutz J."/>
            <person name="Shin-I T."/>
            <person name="Toyoda A."/>
            <person name="Bronner-Fraser M."/>
            <person name="Fujiyama A."/>
            <person name="Holland L.Z."/>
            <person name="Holland P.W.H."/>
            <person name="Satoh N."/>
            <person name="Rokhsar D.S."/>
        </authorList>
    </citation>
    <scope>NUCLEOTIDE SEQUENCE [LARGE SCALE GENOMIC DNA]</scope>
    <source>
        <strain evidence="4">S238N-H82</strain>
        <tissue evidence="4">Testes</tissue>
    </source>
</reference>